<keyword evidence="3" id="KW-1185">Reference proteome</keyword>
<name>A0ABM8Z683_9LACO</name>
<dbReference type="Proteomes" id="UP000789707">
    <property type="component" value="Unassembled WGS sequence"/>
</dbReference>
<keyword evidence="1" id="KW-0812">Transmembrane</keyword>
<accession>A0ABM8Z683</accession>
<keyword evidence="1" id="KW-1133">Transmembrane helix</keyword>
<dbReference type="EMBL" id="CAKKNS010000003">
    <property type="protein sequence ID" value="CAH0416695.1"/>
    <property type="molecule type" value="Genomic_DNA"/>
</dbReference>
<reference evidence="2 3" key="1">
    <citation type="submission" date="2021-11" db="EMBL/GenBank/DDBJ databases">
        <authorList>
            <person name="Depoorter E."/>
        </authorList>
    </citation>
    <scope>NUCLEOTIDE SEQUENCE [LARGE SCALE GENOMIC DNA]</scope>
    <source>
        <strain evidence="2 3">LMG 24289</strain>
    </source>
</reference>
<evidence type="ECO:0000256" key="1">
    <source>
        <dbReference type="SAM" id="Phobius"/>
    </source>
</evidence>
<sequence length="53" mass="5687">MALLALLFVSIGAFIAHPSPVGAGLVIFVALLFVFVAPKLIRGVRKILQEQLK</sequence>
<comment type="caution">
    <text evidence="2">The sequence shown here is derived from an EMBL/GenBank/DDBJ whole genome shotgun (WGS) entry which is preliminary data.</text>
</comment>
<keyword evidence="1" id="KW-0472">Membrane</keyword>
<gene>
    <name evidence="2" type="ORF">WFA24289_01006</name>
</gene>
<feature type="transmembrane region" description="Helical" evidence="1">
    <location>
        <begin position="23"/>
        <end position="41"/>
    </location>
</feature>
<evidence type="ECO:0000313" key="2">
    <source>
        <dbReference type="EMBL" id="CAH0416695.1"/>
    </source>
</evidence>
<evidence type="ECO:0000313" key="3">
    <source>
        <dbReference type="Proteomes" id="UP000789707"/>
    </source>
</evidence>
<organism evidence="2 3">
    <name type="scientific">Periweissella fabaria</name>
    <dbReference type="NCBI Taxonomy" id="546157"/>
    <lineage>
        <taxon>Bacteria</taxon>
        <taxon>Bacillati</taxon>
        <taxon>Bacillota</taxon>
        <taxon>Bacilli</taxon>
        <taxon>Lactobacillales</taxon>
        <taxon>Lactobacillaceae</taxon>
        <taxon>Periweissella</taxon>
    </lineage>
</organism>
<dbReference type="RefSeq" id="WP_230096732.1">
    <property type="nucleotide sequence ID" value="NZ_CAKKNS010000003.1"/>
</dbReference>
<protein>
    <submittedName>
        <fullName evidence="2">Uncharacterized protein</fullName>
    </submittedName>
</protein>
<proteinExistence type="predicted"/>